<dbReference type="SUPFAM" id="SSF48208">
    <property type="entry name" value="Six-hairpin glycosidases"/>
    <property type="match status" value="1"/>
</dbReference>
<feature type="region of interest" description="Disordered" evidence="4">
    <location>
        <begin position="1041"/>
        <end position="1064"/>
    </location>
</feature>
<dbReference type="InterPro" id="IPR011013">
    <property type="entry name" value="Gal_mutarotase_sf_dom"/>
</dbReference>
<evidence type="ECO:0000256" key="2">
    <source>
        <dbReference type="ARBA" id="ARBA00006768"/>
    </source>
</evidence>
<keyword evidence="5" id="KW-0732">Signal</keyword>
<feature type="domain" description="Glycoside hydrolase family 65 central catalytic" evidence="6">
    <location>
        <begin position="430"/>
        <end position="647"/>
    </location>
</feature>
<dbReference type="PANTHER" id="PTHR11051">
    <property type="entry name" value="GLYCOSYL HYDROLASE-RELATED"/>
    <property type="match status" value="1"/>
</dbReference>
<name>A0A180GY49_PUCT1</name>
<dbReference type="GO" id="GO:0004555">
    <property type="term" value="F:alpha,alpha-trehalase activity"/>
    <property type="evidence" value="ECO:0007669"/>
    <property type="project" value="UniProtKB-EC"/>
</dbReference>
<dbReference type="EC" id="3.2.1.28" evidence="3"/>
<dbReference type="Pfam" id="PF03633">
    <property type="entry name" value="Glyco_hydro_65C"/>
    <property type="match status" value="1"/>
</dbReference>
<dbReference type="OrthoDB" id="200349at2759"/>
<dbReference type="GO" id="GO:0030246">
    <property type="term" value="F:carbohydrate binding"/>
    <property type="evidence" value="ECO:0007669"/>
    <property type="project" value="InterPro"/>
</dbReference>
<dbReference type="AlphaFoldDB" id="A0A180GY49"/>
<evidence type="ECO:0000259" key="7">
    <source>
        <dbReference type="Pfam" id="PF03633"/>
    </source>
</evidence>
<gene>
    <name evidence="9" type="ORF">PTTG_12539</name>
</gene>
<reference evidence="10" key="4">
    <citation type="submission" date="2025-05" db="UniProtKB">
        <authorList>
            <consortium name="EnsemblFungi"/>
        </authorList>
    </citation>
    <scope>IDENTIFICATION</scope>
    <source>
        <strain evidence="10">isolate 1-1 / race 1 (BBBD)</strain>
    </source>
</reference>
<feature type="compositionally biased region" description="Basic and acidic residues" evidence="4">
    <location>
        <begin position="1009"/>
        <end position="1018"/>
    </location>
</feature>
<dbReference type="GO" id="GO:0005993">
    <property type="term" value="P:trehalose catabolic process"/>
    <property type="evidence" value="ECO:0007669"/>
    <property type="project" value="TreeGrafter"/>
</dbReference>
<keyword evidence="11" id="KW-1185">Reference proteome</keyword>
<evidence type="ECO:0000259" key="6">
    <source>
        <dbReference type="Pfam" id="PF03632"/>
    </source>
</evidence>
<evidence type="ECO:0000256" key="5">
    <source>
        <dbReference type="SAM" id="SignalP"/>
    </source>
</evidence>
<dbReference type="FunFam" id="1.50.10.10:FF:000148">
    <property type="entry name" value="Uncharacterized protein"/>
    <property type="match status" value="1"/>
</dbReference>
<feature type="region of interest" description="Disordered" evidence="4">
    <location>
        <begin position="1006"/>
        <end position="1029"/>
    </location>
</feature>
<accession>A0A180GY49</accession>
<feature type="domain" description="Glycoside hydrolase family 65 N-terminal" evidence="8">
    <location>
        <begin position="78"/>
        <end position="335"/>
    </location>
</feature>
<dbReference type="InterPro" id="IPR037018">
    <property type="entry name" value="GH65_N"/>
</dbReference>
<dbReference type="InterPro" id="IPR005194">
    <property type="entry name" value="Glyco_hydro_65_C"/>
</dbReference>
<dbReference type="Gene3D" id="2.60.420.10">
    <property type="entry name" value="Maltose phosphorylase, domain 3"/>
    <property type="match status" value="1"/>
</dbReference>
<feature type="signal peptide" evidence="5">
    <location>
        <begin position="1"/>
        <end position="42"/>
    </location>
</feature>
<dbReference type="Gene3D" id="1.50.10.10">
    <property type="match status" value="1"/>
</dbReference>
<feature type="compositionally biased region" description="Polar residues" evidence="4">
    <location>
        <begin position="1054"/>
        <end position="1064"/>
    </location>
</feature>
<dbReference type="Pfam" id="PF03632">
    <property type="entry name" value="Glyco_hydro_65m"/>
    <property type="match status" value="1"/>
</dbReference>
<dbReference type="SUPFAM" id="SSF74650">
    <property type="entry name" value="Galactose mutarotase-like"/>
    <property type="match status" value="1"/>
</dbReference>
<dbReference type="STRING" id="630390.A0A180GY49"/>
<evidence type="ECO:0000256" key="1">
    <source>
        <dbReference type="ARBA" id="ARBA00001576"/>
    </source>
</evidence>
<comment type="similarity">
    <text evidence="2">Belongs to the glycosyl hydrolase 65 family.</text>
</comment>
<dbReference type="GO" id="GO:0009277">
    <property type="term" value="C:fungal-type cell wall"/>
    <property type="evidence" value="ECO:0007669"/>
    <property type="project" value="TreeGrafter"/>
</dbReference>
<dbReference type="Pfam" id="PF03636">
    <property type="entry name" value="Glyco_hydro_65N"/>
    <property type="match status" value="1"/>
</dbReference>
<proteinExistence type="inferred from homology"/>
<organism evidence="9">
    <name type="scientific">Puccinia triticina (isolate 1-1 / race 1 (BBBD))</name>
    <name type="common">Brown leaf rust fungus</name>
    <dbReference type="NCBI Taxonomy" id="630390"/>
    <lineage>
        <taxon>Eukaryota</taxon>
        <taxon>Fungi</taxon>
        <taxon>Dikarya</taxon>
        <taxon>Basidiomycota</taxon>
        <taxon>Pucciniomycotina</taxon>
        <taxon>Pucciniomycetes</taxon>
        <taxon>Pucciniales</taxon>
        <taxon>Pucciniaceae</taxon>
        <taxon>Puccinia</taxon>
    </lineage>
</organism>
<sequence length="1064" mass="118619">MEVSENEFIPFPGPSGPAAPLMTTRPPLLLVWLLIAHSLCSGSPESYTNSTDIVYPTRFRGVEWDNEQWKLSTTLLEPGRYQSRISLANGYLGINLAALGPFFEKDNQSLNGWPVLDRRQSFATIAGFYDSQPKLNSSNFPWLDQYGGESIISGVPHWAGLLVKTEAATLDASTDPRSIKNFHSALDLRTGLMKWKFEWVIDGQPEISIEYTMFVHKLHVNRAAVQLELKAVSDFELSVIDLLDGDCAARTDFVEKRYHSSSSTICSAVRPNGMANVTGHVCSSLRSEAFSQSYLLKGSPTPSSSASPSTIAQSARIKLKREQTVAVQKFIGAASGDAFSDPHTVALQSAIAGAKDGFSSQLDSHRREWSSIMTKESVDDYALAQYDPSTIDPNIVELQILAITNPFHLLQNTISSNAIALANTSSALDNWSISVCGLGSSCYGGMIFWDAEVWMAPGLVLSHPHAAQRIINYRVAQFPQAQDNIKMAFSSSQNRTNQFSPDDAIYPWTSGRFGNCTASGPCFDYEYHINGDIGLSFFHHLVVTGNFEYFKRHLWPIYQAIAGLFSNLLSETSTHKYALRNATDPDEYANHVDNPAYTMFLIKHHLTTANELRGRVGQKPKPTWLKQANNLALPIDDQSGIILEYEGMNSSIVVKQADVVLIDDFLDFPNPHRLENLEYYGTKQSLNGPGMTYGVYSVVENRFQISGCSSYTYHLFSSQPYIRAPWFQFSEQLVDDYSQNGGIHPAFPFLTGMGGDYRVTVYGYLGLRLELDHLSVDPSLPPQIASLSYRKIYWHGYPIRAKSNQTHTSLFRPPSGALADADPDYAEAPIPVKHRSSGRILKLGRARTVTVPNRPVYLANPIQCAPIKSDQAFLPGQFPLSILDGSSATRWIPSDLPATVTVPLNEHFRAKQIIGFGFQSSNFTDFRIRFFDDPGQRTALSTYSSFNGTHVGFHPFVGLDDHDDHDHQQKISQKDHGWSFYRFDQPIGFSKYANLTVFDTDQIQSAHPESFHTQDSRPKNQHTSQRNSKSLGMAQWTLLTSHHHSSRTPESHNRNSGQTLIELL</sequence>
<evidence type="ECO:0000313" key="9">
    <source>
        <dbReference type="EMBL" id="OAV96933.1"/>
    </source>
</evidence>
<dbReference type="InterPro" id="IPR005196">
    <property type="entry name" value="Glyco_hydro_65_N"/>
</dbReference>
<comment type="catalytic activity">
    <reaction evidence="1">
        <text>alpha,alpha-trehalose + H2O = alpha-D-glucose + beta-D-glucose</text>
        <dbReference type="Rhea" id="RHEA:32675"/>
        <dbReference type="ChEBI" id="CHEBI:15377"/>
        <dbReference type="ChEBI" id="CHEBI:15903"/>
        <dbReference type="ChEBI" id="CHEBI:16551"/>
        <dbReference type="ChEBI" id="CHEBI:17925"/>
        <dbReference type="EC" id="3.2.1.28"/>
    </reaction>
</comment>
<reference evidence="9" key="1">
    <citation type="submission" date="2009-11" db="EMBL/GenBank/DDBJ databases">
        <authorList>
            <consortium name="The Broad Institute Genome Sequencing Platform"/>
            <person name="Ward D."/>
            <person name="Feldgarden M."/>
            <person name="Earl A."/>
            <person name="Young S.K."/>
            <person name="Zeng Q."/>
            <person name="Koehrsen M."/>
            <person name="Alvarado L."/>
            <person name="Berlin A."/>
            <person name="Bochicchio J."/>
            <person name="Borenstein D."/>
            <person name="Chapman S.B."/>
            <person name="Chen Z."/>
            <person name="Engels R."/>
            <person name="Freedman E."/>
            <person name="Gellesch M."/>
            <person name="Goldberg J."/>
            <person name="Griggs A."/>
            <person name="Gujja S."/>
            <person name="Heilman E."/>
            <person name="Heiman D."/>
            <person name="Hepburn T."/>
            <person name="Howarth C."/>
            <person name="Jen D."/>
            <person name="Larson L."/>
            <person name="Lewis B."/>
            <person name="Mehta T."/>
            <person name="Park D."/>
            <person name="Pearson M."/>
            <person name="Roberts A."/>
            <person name="Saif S."/>
            <person name="Shea T."/>
            <person name="Shenoy N."/>
            <person name="Sisk P."/>
            <person name="Stolte C."/>
            <person name="Sykes S."/>
            <person name="Thomson T."/>
            <person name="Walk T."/>
            <person name="White J."/>
            <person name="Yandava C."/>
            <person name="Izard J."/>
            <person name="Baranova O.V."/>
            <person name="Blanton J.M."/>
            <person name="Tanner A.C."/>
            <person name="Dewhirst F.E."/>
            <person name="Haas B."/>
            <person name="Nusbaum C."/>
            <person name="Birren B."/>
        </authorList>
    </citation>
    <scope>NUCLEOTIDE SEQUENCE [LARGE SCALE GENOMIC DNA]</scope>
    <source>
        <strain evidence="9">1-1 BBBD Race 1</strain>
    </source>
</reference>
<evidence type="ECO:0000256" key="4">
    <source>
        <dbReference type="SAM" id="MobiDB-lite"/>
    </source>
</evidence>
<dbReference type="InterPro" id="IPR012341">
    <property type="entry name" value="6hp_glycosidase-like_sf"/>
</dbReference>
<dbReference type="EnsemblFungi" id="PTTG_12539-t43_1">
    <property type="protein sequence ID" value="PTTG_12539-t43_1-p1"/>
    <property type="gene ID" value="PTTG_12539"/>
</dbReference>
<dbReference type="Gene3D" id="2.70.98.40">
    <property type="entry name" value="Glycoside hydrolase, family 65, N-terminal domain"/>
    <property type="match status" value="1"/>
</dbReference>
<evidence type="ECO:0000313" key="11">
    <source>
        <dbReference type="Proteomes" id="UP000005240"/>
    </source>
</evidence>
<evidence type="ECO:0000259" key="8">
    <source>
        <dbReference type="Pfam" id="PF03636"/>
    </source>
</evidence>
<evidence type="ECO:0000313" key="10">
    <source>
        <dbReference type="EnsemblFungi" id="PTTG_12539-t43_1-p1"/>
    </source>
</evidence>
<protein>
    <recommendedName>
        <fullName evidence="3">alpha,alpha-trehalase</fullName>
        <ecNumber evidence="3">3.2.1.28</ecNumber>
    </recommendedName>
</protein>
<dbReference type="EMBL" id="ADAS02000016">
    <property type="protein sequence ID" value="OAV96933.1"/>
    <property type="molecule type" value="Genomic_DNA"/>
</dbReference>
<dbReference type="Proteomes" id="UP000005240">
    <property type="component" value="Unassembled WGS sequence"/>
</dbReference>
<dbReference type="PANTHER" id="PTHR11051:SF8">
    <property type="entry name" value="PROTEIN-GLUCOSYLGALACTOSYLHYDROXYLYSINE GLUCOSIDASE"/>
    <property type="match status" value="1"/>
</dbReference>
<evidence type="ECO:0000256" key="3">
    <source>
        <dbReference type="ARBA" id="ARBA00012757"/>
    </source>
</evidence>
<reference evidence="9" key="2">
    <citation type="submission" date="2016-05" db="EMBL/GenBank/DDBJ databases">
        <title>Comparative analysis highlights variable genome content of wheat rusts and divergence of the mating loci.</title>
        <authorList>
            <person name="Cuomo C.A."/>
            <person name="Bakkeren G."/>
            <person name="Szabo L."/>
            <person name="Khalil H."/>
            <person name="Joly D."/>
            <person name="Goldberg J."/>
            <person name="Young S."/>
            <person name="Zeng Q."/>
            <person name="Fellers J."/>
        </authorList>
    </citation>
    <scope>NUCLEOTIDE SEQUENCE [LARGE SCALE GENOMIC DNA]</scope>
    <source>
        <strain evidence="9">1-1 BBBD Race 1</strain>
    </source>
</reference>
<reference evidence="10 11" key="3">
    <citation type="journal article" date="2017" name="G3 (Bethesda)">
        <title>Comparative analysis highlights variable genome content of wheat rusts and divergence of the mating loci.</title>
        <authorList>
            <person name="Cuomo C.A."/>
            <person name="Bakkeren G."/>
            <person name="Khalil H.B."/>
            <person name="Panwar V."/>
            <person name="Joly D."/>
            <person name="Linning R."/>
            <person name="Sakthikumar S."/>
            <person name="Song X."/>
            <person name="Adiconis X."/>
            <person name="Fan L."/>
            <person name="Goldberg J.M."/>
            <person name="Levin J.Z."/>
            <person name="Young S."/>
            <person name="Zeng Q."/>
            <person name="Anikster Y."/>
            <person name="Bruce M."/>
            <person name="Wang M."/>
            <person name="Yin C."/>
            <person name="McCallum B."/>
            <person name="Szabo L.J."/>
            <person name="Hulbert S."/>
            <person name="Chen X."/>
            <person name="Fellers J.P."/>
        </authorList>
    </citation>
    <scope>NUCLEOTIDE SEQUENCE</scope>
    <source>
        <strain evidence="10">isolate 1-1 / race 1 (BBBD)</strain>
        <strain evidence="11">Isolate 1-1 / race 1 (BBBD)</strain>
    </source>
</reference>
<feature type="domain" description="Glycoside hydrolase family 65 C-terminal" evidence="7">
    <location>
        <begin position="768"/>
        <end position="810"/>
    </location>
</feature>
<feature type="chain" id="PRO_5008110415" description="alpha,alpha-trehalase" evidence="5">
    <location>
        <begin position="43"/>
        <end position="1064"/>
    </location>
</feature>
<dbReference type="VEuPathDB" id="FungiDB:PTTG_12539"/>
<dbReference type="InterPro" id="IPR005195">
    <property type="entry name" value="Glyco_hydro_65_M"/>
</dbReference>
<dbReference type="InterPro" id="IPR008928">
    <property type="entry name" value="6-hairpin_glycosidase_sf"/>
</dbReference>